<name>A0ABD1SBQ9_9LAMI</name>
<dbReference type="Proteomes" id="UP001604336">
    <property type="component" value="Unassembled WGS sequence"/>
</dbReference>
<dbReference type="InterPro" id="IPR000504">
    <property type="entry name" value="RRM_dom"/>
</dbReference>
<dbReference type="Pfam" id="PF00076">
    <property type="entry name" value="RRM_1"/>
    <property type="match status" value="1"/>
</dbReference>
<accession>A0ABD1SBQ9</accession>
<keyword evidence="4" id="KW-1185">Reference proteome</keyword>
<dbReference type="GO" id="GO:0003723">
    <property type="term" value="F:RNA binding"/>
    <property type="evidence" value="ECO:0007669"/>
    <property type="project" value="UniProtKB-UniRule"/>
</dbReference>
<gene>
    <name evidence="3" type="ORF">Adt_23353</name>
</gene>
<comment type="caution">
    <text evidence="3">The sequence shown here is derived from an EMBL/GenBank/DDBJ whole genome shotgun (WGS) entry which is preliminary data.</text>
</comment>
<dbReference type="SUPFAM" id="SSF54928">
    <property type="entry name" value="RNA-binding domain, RBD"/>
    <property type="match status" value="1"/>
</dbReference>
<evidence type="ECO:0000256" key="1">
    <source>
        <dbReference type="PROSITE-ProRule" id="PRU00176"/>
    </source>
</evidence>
<protein>
    <submittedName>
        <fullName evidence="3">Polyadenylate-binding protein 8</fullName>
    </submittedName>
</protein>
<dbReference type="EMBL" id="JBFOLK010000007">
    <property type="protein sequence ID" value="KAL2497803.1"/>
    <property type="molecule type" value="Genomic_DNA"/>
</dbReference>
<dbReference type="Gene3D" id="3.30.70.330">
    <property type="match status" value="1"/>
</dbReference>
<dbReference type="InterPro" id="IPR012677">
    <property type="entry name" value="Nucleotide-bd_a/b_plait_sf"/>
</dbReference>
<reference evidence="4" key="1">
    <citation type="submission" date="2024-07" db="EMBL/GenBank/DDBJ databases">
        <title>Two chromosome-level genome assemblies of Korean endemic species Abeliophyllum distichum and Forsythia ovata (Oleaceae).</title>
        <authorList>
            <person name="Jang H."/>
        </authorList>
    </citation>
    <scope>NUCLEOTIDE SEQUENCE [LARGE SCALE GENOMIC DNA]</scope>
</reference>
<evidence type="ECO:0000259" key="2">
    <source>
        <dbReference type="PROSITE" id="PS50102"/>
    </source>
</evidence>
<proteinExistence type="predicted"/>
<dbReference type="PROSITE" id="PS50102">
    <property type="entry name" value="RRM"/>
    <property type="match status" value="1"/>
</dbReference>
<dbReference type="InterPro" id="IPR035979">
    <property type="entry name" value="RBD_domain_sf"/>
</dbReference>
<feature type="domain" description="RRM" evidence="2">
    <location>
        <begin position="1"/>
        <end position="46"/>
    </location>
</feature>
<dbReference type="AlphaFoldDB" id="A0ABD1SBQ9"/>
<evidence type="ECO:0000313" key="3">
    <source>
        <dbReference type="EMBL" id="KAL2497803.1"/>
    </source>
</evidence>
<evidence type="ECO:0000313" key="4">
    <source>
        <dbReference type="Proteomes" id="UP001604336"/>
    </source>
</evidence>
<sequence>MQDPSGVSSGSGFVAFATPEETSRALSEMNGKMVTSKPLYVTLAQRKEERSAMLHAQFFQLRPVARPSSIAPRMPIYPLGTPRIGQAIILWTSSPCSNSSGWIRLSAAACTWNVS</sequence>
<keyword evidence="1" id="KW-0694">RNA-binding</keyword>
<organism evidence="3 4">
    <name type="scientific">Abeliophyllum distichum</name>
    <dbReference type="NCBI Taxonomy" id="126358"/>
    <lineage>
        <taxon>Eukaryota</taxon>
        <taxon>Viridiplantae</taxon>
        <taxon>Streptophyta</taxon>
        <taxon>Embryophyta</taxon>
        <taxon>Tracheophyta</taxon>
        <taxon>Spermatophyta</taxon>
        <taxon>Magnoliopsida</taxon>
        <taxon>eudicotyledons</taxon>
        <taxon>Gunneridae</taxon>
        <taxon>Pentapetalae</taxon>
        <taxon>asterids</taxon>
        <taxon>lamiids</taxon>
        <taxon>Lamiales</taxon>
        <taxon>Oleaceae</taxon>
        <taxon>Forsythieae</taxon>
        <taxon>Abeliophyllum</taxon>
    </lineage>
</organism>